<proteinExistence type="inferred from homology"/>
<feature type="region of interest" description="Disordered" evidence="6">
    <location>
        <begin position="1"/>
        <end position="73"/>
    </location>
</feature>
<organism evidence="8 9">
    <name type="scientific">Lineolata rhizophorae</name>
    <dbReference type="NCBI Taxonomy" id="578093"/>
    <lineage>
        <taxon>Eukaryota</taxon>
        <taxon>Fungi</taxon>
        <taxon>Dikarya</taxon>
        <taxon>Ascomycota</taxon>
        <taxon>Pezizomycotina</taxon>
        <taxon>Dothideomycetes</taxon>
        <taxon>Dothideomycetes incertae sedis</taxon>
        <taxon>Lineolatales</taxon>
        <taxon>Lineolataceae</taxon>
        <taxon>Lineolata</taxon>
    </lineage>
</organism>
<gene>
    <name evidence="8" type="ORF">BDY21DRAFT_281294</name>
</gene>
<feature type="transmembrane region" description="Helical" evidence="7">
    <location>
        <begin position="206"/>
        <end position="230"/>
    </location>
</feature>
<feature type="transmembrane region" description="Helical" evidence="7">
    <location>
        <begin position="236"/>
        <end position="254"/>
    </location>
</feature>
<evidence type="ECO:0000256" key="7">
    <source>
        <dbReference type="SAM" id="Phobius"/>
    </source>
</evidence>
<keyword evidence="5 7" id="KW-0472">Membrane</keyword>
<dbReference type="Proteomes" id="UP000799766">
    <property type="component" value="Unassembled WGS sequence"/>
</dbReference>
<evidence type="ECO:0000256" key="5">
    <source>
        <dbReference type="ARBA" id="ARBA00023136"/>
    </source>
</evidence>
<dbReference type="EMBL" id="MU001674">
    <property type="protein sequence ID" value="KAF2460128.1"/>
    <property type="molecule type" value="Genomic_DNA"/>
</dbReference>
<reference evidence="8" key="1">
    <citation type="journal article" date="2020" name="Stud. Mycol.">
        <title>101 Dothideomycetes genomes: a test case for predicting lifestyles and emergence of pathogens.</title>
        <authorList>
            <person name="Haridas S."/>
            <person name="Albert R."/>
            <person name="Binder M."/>
            <person name="Bloem J."/>
            <person name="Labutti K."/>
            <person name="Salamov A."/>
            <person name="Andreopoulos B."/>
            <person name="Baker S."/>
            <person name="Barry K."/>
            <person name="Bills G."/>
            <person name="Bluhm B."/>
            <person name="Cannon C."/>
            <person name="Castanera R."/>
            <person name="Culley D."/>
            <person name="Daum C."/>
            <person name="Ezra D."/>
            <person name="Gonzalez J."/>
            <person name="Henrissat B."/>
            <person name="Kuo A."/>
            <person name="Liang C."/>
            <person name="Lipzen A."/>
            <person name="Lutzoni F."/>
            <person name="Magnuson J."/>
            <person name="Mondo S."/>
            <person name="Nolan M."/>
            <person name="Ohm R."/>
            <person name="Pangilinan J."/>
            <person name="Park H.-J."/>
            <person name="Ramirez L."/>
            <person name="Alfaro M."/>
            <person name="Sun H."/>
            <person name="Tritt A."/>
            <person name="Yoshinaga Y."/>
            <person name="Zwiers L.-H."/>
            <person name="Turgeon B."/>
            <person name="Goodwin S."/>
            <person name="Spatafora J."/>
            <person name="Crous P."/>
            <person name="Grigoriev I."/>
        </authorList>
    </citation>
    <scope>NUCLEOTIDE SEQUENCE</scope>
    <source>
        <strain evidence="8">ATCC 16933</strain>
    </source>
</reference>
<keyword evidence="4 7" id="KW-1133">Transmembrane helix</keyword>
<dbReference type="OrthoDB" id="73465at2759"/>
<feature type="compositionally biased region" description="Low complexity" evidence="6">
    <location>
        <begin position="50"/>
        <end position="66"/>
    </location>
</feature>
<comment type="subcellular location">
    <subcellularLocation>
        <location evidence="1">Endomembrane system</location>
        <topology evidence="1">Multi-pass membrane protein</topology>
    </subcellularLocation>
</comment>
<evidence type="ECO:0000256" key="3">
    <source>
        <dbReference type="ARBA" id="ARBA00022692"/>
    </source>
</evidence>
<evidence type="ECO:0000256" key="2">
    <source>
        <dbReference type="ARBA" id="ARBA00007049"/>
    </source>
</evidence>
<sequence length="299" mass="32099">MSTKPLLSKPAGANGSSSPPANARYQTLAEAAEDADARRQRHGRRRRRPSGASSSSTAASSASSSHSEQHSSHGEIIRDTIIGFADGLTVPFALTAGLSSTGSTRLVILGGLAELFSGAISMGLGAYLASITEKKAYEVEEAREYREVAEQPLAEEEEIFEIFDNYGIERERVMPVVEGLKMNPDMWVKFMMDFELKLEKPNTRRAWISAFVMGMSYFVGGLIPMLPYFFVALPTALFVSIAITVVILIVFGYVKAAVSGTDRAGCLFSAVQTLLVGAAAAGTSYAIVRGVDSLKHGDE</sequence>
<feature type="compositionally biased region" description="Basic residues" evidence="6">
    <location>
        <begin position="39"/>
        <end position="49"/>
    </location>
</feature>
<evidence type="ECO:0000256" key="1">
    <source>
        <dbReference type="ARBA" id="ARBA00004127"/>
    </source>
</evidence>
<dbReference type="Pfam" id="PF01988">
    <property type="entry name" value="VIT1"/>
    <property type="match status" value="1"/>
</dbReference>
<name>A0A6A6P8E5_9PEZI</name>
<comment type="similarity">
    <text evidence="2">Belongs to the CCC1 family.</text>
</comment>
<keyword evidence="3 7" id="KW-0812">Transmembrane</keyword>
<evidence type="ECO:0000256" key="6">
    <source>
        <dbReference type="SAM" id="MobiDB-lite"/>
    </source>
</evidence>
<dbReference type="GO" id="GO:0012505">
    <property type="term" value="C:endomembrane system"/>
    <property type="evidence" value="ECO:0007669"/>
    <property type="project" value="UniProtKB-SubCell"/>
</dbReference>
<keyword evidence="9" id="KW-1185">Reference proteome</keyword>
<dbReference type="PANTHER" id="PTHR31851">
    <property type="entry name" value="FE(2+)/MN(2+) TRANSPORTER PCL1"/>
    <property type="match status" value="1"/>
</dbReference>
<feature type="transmembrane region" description="Helical" evidence="7">
    <location>
        <begin position="106"/>
        <end position="129"/>
    </location>
</feature>
<dbReference type="AlphaFoldDB" id="A0A6A6P8E5"/>
<dbReference type="InterPro" id="IPR008217">
    <property type="entry name" value="Ccc1_fam"/>
</dbReference>
<dbReference type="GO" id="GO:0030026">
    <property type="term" value="P:intracellular manganese ion homeostasis"/>
    <property type="evidence" value="ECO:0007669"/>
    <property type="project" value="InterPro"/>
</dbReference>
<protein>
    <submittedName>
        <fullName evidence="8">VIT family-domain-containing protein</fullName>
    </submittedName>
</protein>
<evidence type="ECO:0000313" key="8">
    <source>
        <dbReference type="EMBL" id="KAF2460128.1"/>
    </source>
</evidence>
<feature type="transmembrane region" description="Helical" evidence="7">
    <location>
        <begin position="266"/>
        <end position="288"/>
    </location>
</feature>
<dbReference type="CDD" id="cd02435">
    <property type="entry name" value="CCC1"/>
    <property type="match status" value="1"/>
</dbReference>
<evidence type="ECO:0000256" key="4">
    <source>
        <dbReference type="ARBA" id="ARBA00022989"/>
    </source>
</evidence>
<dbReference type="GO" id="GO:0005384">
    <property type="term" value="F:manganese ion transmembrane transporter activity"/>
    <property type="evidence" value="ECO:0007669"/>
    <property type="project" value="InterPro"/>
</dbReference>
<evidence type="ECO:0000313" key="9">
    <source>
        <dbReference type="Proteomes" id="UP000799766"/>
    </source>
</evidence>
<accession>A0A6A6P8E5</accession>